<dbReference type="GO" id="GO:0005886">
    <property type="term" value="C:plasma membrane"/>
    <property type="evidence" value="ECO:0007669"/>
    <property type="project" value="TreeGrafter"/>
</dbReference>
<accession>A0A2P5DYU2</accession>
<dbReference type="GO" id="GO:0004674">
    <property type="term" value="F:protein serine/threonine kinase activity"/>
    <property type="evidence" value="ECO:0007669"/>
    <property type="project" value="UniProtKB-KW"/>
</dbReference>
<evidence type="ECO:0000256" key="3">
    <source>
        <dbReference type="ARBA" id="ARBA00022741"/>
    </source>
</evidence>
<keyword evidence="7" id="KW-1185">Reference proteome</keyword>
<keyword evidence="1" id="KW-0723">Serine/threonine-protein kinase</keyword>
<dbReference type="AlphaFoldDB" id="A0A2P5DYU2"/>
<dbReference type="Proteomes" id="UP000237105">
    <property type="component" value="Unassembled WGS sequence"/>
</dbReference>
<evidence type="ECO:0000256" key="4">
    <source>
        <dbReference type="ARBA" id="ARBA00022777"/>
    </source>
</evidence>
<keyword evidence="5" id="KW-0067">ATP-binding</keyword>
<comment type="caution">
    <text evidence="6">The sequence shown here is derived from an EMBL/GenBank/DDBJ whole genome shotgun (WGS) entry which is preliminary data.</text>
</comment>
<evidence type="ECO:0000256" key="5">
    <source>
        <dbReference type="ARBA" id="ARBA00022840"/>
    </source>
</evidence>
<dbReference type="PANTHER" id="PTHR27002">
    <property type="entry name" value="RECEPTOR-LIKE SERINE/THREONINE-PROTEIN KINASE SD1-8"/>
    <property type="match status" value="1"/>
</dbReference>
<evidence type="ECO:0000256" key="2">
    <source>
        <dbReference type="ARBA" id="ARBA00022679"/>
    </source>
</evidence>
<proteinExistence type="predicted"/>
<dbReference type="SUPFAM" id="SSF56112">
    <property type="entry name" value="Protein kinase-like (PK-like)"/>
    <property type="match status" value="1"/>
</dbReference>
<reference evidence="7" key="1">
    <citation type="submission" date="2016-06" db="EMBL/GenBank/DDBJ databases">
        <title>Parallel loss of symbiosis genes in relatives of nitrogen-fixing non-legume Parasponia.</title>
        <authorList>
            <person name="Van Velzen R."/>
            <person name="Holmer R."/>
            <person name="Bu F."/>
            <person name="Rutten L."/>
            <person name="Van Zeijl A."/>
            <person name="Liu W."/>
            <person name="Santuari L."/>
            <person name="Cao Q."/>
            <person name="Sharma T."/>
            <person name="Shen D."/>
            <person name="Roswanjaya Y."/>
            <person name="Wardhani T."/>
            <person name="Kalhor M.S."/>
            <person name="Jansen J."/>
            <person name="Van den Hoogen J."/>
            <person name="Gungor B."/>
            <person name="Hartog M."/>
            <person name="Hontelez J."/>
            <person name="Verver J."/>
            <person name="Yang W.-C."/>
            <person name="Schijlen E."/>
            <person name="Repin R."/>
            <person name="Schilthuizen M."/>
            <person name="Schranz E."/>
            <person name="Heidstra R."/>
            <person name="Miyata K."/>
            <person name="Fedorova E."/>
            <person name="Kohlen W."/>
            <person name="Bisseling T."/>
            <person name="Smit S."/>
            <person name="Geurts R."/>
        </authorList>
    </citation>
    <scope>NUCLEOTIDE SEQUENCE [LARGE SCALE GENOMIC DNA]</scope>
    <source>
        <strain evidence="7">cv. WU1-14</strain>
    </source>
</reference>
<dbReference type="PANTHER" id="PTHR27002:SF1082">
    <property type="entry name" value="OS06G0693000 PROTEIN"/>
    <property type="match status" value="1"/>
</dbReference>
<name>A0A2P5DYU2_PARAD</name>
<protein>
    <submittedName>
        <fullName evidence="6">Protein kinase-like domain containing protein</fullName>
    </submittedName>
</protein>
<evidence type="ECO:0000313" key="7">
    <source>
        <dbReference type="Proteomes" id="UP000237105"/>
    </source>
</evidence>
<gene>
    <name evidence="6" type="ORF">PanWU01x14_020740</name>
</gene>
<sequence length="93" mass="10288">MVPADFDIAVVSCMEKAQLFSIFGEAGSADIIELSKKKDHELPLLRFSTSVAVTNNFSPENKLGEGGFRTVYKGELQGYDIATKSFRRIPDKD</sequence>
<dbReference type="EMBL" id="JXTB01000009">
    <property type="protein sequence ID" value="PON78436.1"/>
    <property type="molecule type" value="Genomic_DNA"/>
</dbReference>
<dbReference type="InterPro" id="IPR011009">
    <property type="entry name" value="Kinase-like_dom_sf"/>
</dbReference>
<dbReference type="GO" id="GO:0005524">
    <property type="term" value="F:ATP binding"/>
    <property type="evidence" value="ECO:0007669"/>
    <property type="project" value="UniProtKB-KW"/>
</dbReference>
<keyword evidence="3" id="KW-0547">Nucleotide-binding</keyword>
<dbReference type="STRING" id="3476.A0A2P5DYU2"/>
<evidence type="ECO:0000256" key="1">
    <source>
        <dbReference type="ARBA" id="ARBA00022527"/>
    </source>
</evidence>
<organism evidence="6 7">
    <name type="scientific">Parasponia andersonii</name>
    <name type="common">Sponia andersonii</name>
    <dbReference type="NCBI Taxonomy" id="3476"/>
    <lineage>
        <taxon>Eukaryota</taxon>
        <taxon>Viridiplantae</taxon>
        <taxon>Streptophyta</taxon>
        <taxon>Embryophyta</taxon>
        <taxon>Tracheophyta</taxon>
        <taxon>Spermatophyta</taxon>
        <taxon>Magnoliopsida</taxon>
        <taxon>eudicotyledons</taxon>
        <taxon>Gunneridae</taxon>
        <taxon>Pentapetalae</taxon>
        <taxon>rosids</taxon>
        <taxon>fabids</taxon>
        <taxon>Rosales</taxon>
        <taxon>Cannabaceae</taxon>
        <taxon>Parasponia</taxon>
    </lineage>
</organism>
<evidence type="ECO:0000313" key="6">
    <source>
        <dbReference type="EMBL" id="PON78436.1"/>
    </source>
</evidence>
<keyword evidence="4 6" id="KW-0418">Kinase</keyword>
<keyword evidence="2" id="KW-0808">Transferase</keyword>
<dbReference type="OrthoDB" id="1731161at2759"/>
<dbReference type="Gene3D" id="3.30.200.20">
    <property type="entry name" value="Phosphorylase Kinase, domain 1"/>
    <property type="match status" value="1"/>
</dbReference>